<reference evidence="2" key="1">
    <citation type="submission" date="2022-10" db="EMBL/GenBank/DDBJ databases">
        <title>The complete genomes of actinobacterial strains from the NBC collection.</title>
        <authorList>
            <person name="Joergensen T.S."/>
            <person name="Alvarez Arevalo M."/>
            <person name="Sterndorff E.B."/>
            <person name="Faurdal D."/>
            <person name="Vuksanovic O."/>
            <person name="Mourched A.-S."/>
            <person name="Charusanti P."/>
            <person name="Shaw S."/>
            <person name="Blin K."/>
            <person name="Weber T."/>
        </authorList>
    </citation>
    <scope>NUCLEOTIDE SEQUENCE</scope>
    <source>
        <strain evidence="2">NBC_00003</strain>
    </source>
</reference>
<feature type="region of interest" description="Disordered" evidence="1">
    <location>
        <begin position="24"/>
        <end position="50"/>
    </location>
</feature>
<name>A0AAU2VGE5_9ACTN</name>
<dbReference type="AlphaFoldDB" id="A0AAU2VGE5"/>
<sequence>MTAGIREATGDVVRPVQVRAAVTAAGADAGLSRRRDTPSEDAPATATEAAAVDFGSSQRAFWPSRAGLMMSYA</sequence>
<gene>
    <name evidence="2" type="ORF">OG549_38255</name>
</gene>
<organism evidence="2">
    <name type="scientific">Streptomyces sp. NBC_00003</name>
    <dbReference type="NCBI Taxonomy" id="2903608"/>
    <lineage>
        <taxon>Bacteria</taxon>
        <taxon>Bacillati</taxon>
        <taxon>Actinomycetota</taxon>
        <taxon>Actinomycetes</taxon>
        <taxon>Kitasatosporales</taxon>
        <taxon>Streptomycetaceae</taxon>
        <taxon>Streptomyces</taxon>
    </lineage>
</organism>
<evidence type="ECO:0000256" key="1">
    <source>
        <dbReference type="SAM" id="MobiDB-lite"/>
    </source>
</evidence>
<protein>
    <submittedName>
        <fullName evidence="2">Uncharacterized protein</fullName>
    </submittedName>
</protein>
<feature type="compositionally biased region" description="Low complexity" evidence="1">
    <location>
        <begin position="40"/>
        <end position="50"/>
    </location>
</feature>
<proteinExistence type="predicted"/>
<evidence type="ECO:0000313" key="2">
    <source>
        <dbReference type="EMBL" id="WTW66016.1"/>
    </source>
</evidence>
<accession>A0AAU2VGE5</accession>
<dbReference type="EMBL" id="CP108318">
    <property type="protein sequence ID" value="WTW66016.1"/>
    <property type="molecule type" value="Genomic_DNA"/>
</dbReference>